<accession>A0A074ZC00</accession>
<dbReference type="Proteomes" id="UP000054324">
    <property type="component" value="Unassembled WGS sequence"/>
</dbReference>
<sequence>MADGAYDLDLNRWSALVSANNERNSIITNKRVQGLQGTSSYLKGTFDIDPGCLIGAWRTLIVIDRVSMGCPNTHHRRSCFCGEPNTRRTLLNGLIE</sequence>
<reference evidence="1 2" key="1">
    <citation type="submission" date="2013-11" db="EMBL/GenBank/DDBJ databases">
        <title>Opisthorchis viverrini - life in the bile duct.</title>
        <authorList>
            <person name="Young N.D."/>
            <person name="Nagarajan N."/>
            <person name="Lin S.J."/>
            <person name="Korhonen P.K."/>
            <person name="Jex A.R."/>
            <person name="Hall R.S."/>
            <person name="Safavi-Hemami H."/>
            <person name="Kaewkong W."/>
            <person name="Bertrand D."/>
            <person name="Gao S."/>
            <person name="Seet Q."/>
            <person name="Wongkham S."/>
            <person name="Teh B.T."/>
            <person name="Wongkham C."/>
            <person name="Intapan P.M."/>
            <person name="Maleewong W."/>
            <person name="Yang X."/>
            <person name="Hu M."/>
            <person name="Wang Z."/>
            <person name="Hofmann A."/>
            <person name="Sternberg P.W."/>
            <person name="Tan P."/>
            <person name="Wang J."/>
            <person name="Gasser R.B."/>
        </authorList>
    </citation>
    <scope>NUCLEOTIDE SEQUENCE [LARGE SCALE GENOMIC DNA]</scope>
</reference>
<evidence type="ECO:0000313" key="1">
    <source>
        <dbReference type="EMBL" id="KER24648.1"/>
    </source>
</evidence>
<dbReference type="GeneID" id="20321923"/>
<proteinExistence type="predicted"/>
<name>A0A074ZC00_OPIVI</name>
<dbReference type="CTD" id="20321923"/>
<dbReference type="AlphaFoldDB" id="A0A074ZC00"/>
<gene>
    <name evidence="1" type="ORF">T265_07744</name>
</gene>
<dbReference type="KEGG" id="ovi:T265_07744"/>
<evidence type="ECO:0000313" key="2">
    <source>
        <dbReference type="Proteomes" id="UP000054324"/>
    </source>
</evidence>
<keyword evidence="2" id="KW-1185">Reference proteome</keyword>
<protein>
    <submittedName>
        <fullName evidence="1">Uncharacterized protein</fullName>
    </submittedName>
</protein>
<dbReference type="RefSeq" id="XP_009171607.1">
    <property type="nucleotide sequence ID" value="XM_009173343.1"/>
</dbReference>
<organism evidence="1 2">
    <name type="scientific">Opisthorchis viverrini</name>
    <name type="common">Southeast Asian liver fluke</name>
    <dbReference type="NCBI Taxonomy" id="6198"/>
    <lineage>
        <taxon>Eukaryota</taxon>
        <taxon>Metazoa</taxon>
        <taxon>Spiralia</taxon>
        <taxon>Lophotrochozoa</taxon>
        <taxon>Platyhelminthes</taxon>
        <taxon>Trematoda</taxon>
        <taxon>Digenea</taxon>
        <taxon>Opisthorchiida</taxon>
        <taxon>Opisthorchiata</taxon>
        <taxon>Opisthorchiidae</taxon>
        <taxon>Opisthorchis</taxon>
    </lineage>
</organism>
<dbReference type="EMBL" id="KL596802">
    <property type="protein sequence ID" value="KER24648.1"/>
    <property type="molecule type" value="Genomic_DNA"/>
</dbReference>